<evidence type="ECO:0000313" key="3">
    <source>
        <dbReference type="Proteomes" id="UP000284676"/>
    </source>
</evidence>
<comment type="caution">
    <text evidence="2">The sequence shown here is derived from an EMBL/GenBank/DDBJ whole genome shotgun (WGS) entry which is preliminary data.</text>
</comment>
<dbReference type="InterPro" id="IPR037126">
    <property type="entry name" value="PdaC/RsiV-like_sf"/>
</dbReference>
<dbReference type="PROSITE" id="PS51257">
    <property type="entry name" value="PROKAR_LIPOPROTEIN"/>
    <property type="match status" value="1"/>
</dbReference>
<dbReference type="AlphaFoldDB" id="A0A414PUQ8"/>
<name>A0A414PUQ8_FUSMR</name>
<dbReference type="EMBL" id="QRHL01000009">
    <property type="protein sequence ID" value="RHF72319.1"/>
    <property type="molecule type" value="Genomic_DNA"/>
</dbReference>
<dbReference type="InterPro" id="IPR025303">
    <property type="entry name" value="PdaC"/>
</dbReference>
<feature type="domain" description="Deacetylase PdaC" evidence="1">
    <location>
        <begin position="43"/>
        <end position="124"/>
    </location>
</feature>
<gene>
    <name evidence="2" type="ORF">DW663_06980</name>
</gene>
<evidence type="ECO:0000313" key="2">
    <source>
        <dbReference type="EMBL" id="RHF72319.1"/>
    </source>
</evidence>
<evidence type="ECO:0000259" key="1">
    <source>
        <dbReference type="Pfam" id="PF13739"/>
    </source>
</evidence>
<dbReference type="Gene3D" id="3.30.565.40">
    <property type="entry name" value="Fervidobacterium nodosum Rt17-B1 like"/>
    <property type="match status" value="1"/>
</dbReference>
<dbReference type="Pfam" id="PF13739">
    <property type="entry name" value="PdaC"/>
    <property type="match status" value="1"/>
</dbReference>
<proteinExistence type="predicted"/>
<accession>A0A414PUQ8</accession>
<reference evidence="2 3" key="1">
    <citation type="submission" date="2018-08" db="EMBL/GenBank/DDBJ databases">
        <title>A genome reference for cultivated species of the human gut microbiota.</title>
        <authorList>
            <person name="Zou Y."/>
            <person name="Xue W."/>
            <person name="Luo G."/>
        </authorList>
    </citation>
    <scope>NUCLEOTIDE SEQUENCE [LARGE SCALE GENOMIC DNA]</scope>
    <source>
        <strain evidence="2 3">AM25-1</strain>
    </source>
</reference>
<dbReference type="Proteomes" id="UP000284676">
    <property type="component" value="Unassembled WGS sequence"/>
</dbReference>
<protein>
    <submittedName>
        <fullName evidence="2">DUF4163 domain-containing protein</fullName>
    </submittedName>
</protein>
<dbReference type="Gene3D" id="3.90.640.20">
    <property type="entry name" value="Heat-shock cognate protein, ATPase"/>
    <property type="match status" value="1"/>
</dbReference>
<sequence length="232" mass="26683">MEVFIMKKFFYILALSLAIFVTGCEKGTTLSSSSVEVVSSNSKNKGEFYSYDINIPQIKDETSEDFTYFNLTMQENMRYIIENLSGKKDDGGIQEAYISFKNNENSFGILSISILTNIYTGGAHFINSLESYNFNLKDKTILSLDKIFKDEAIEYFNMRINDMIKNKDRVLNTQGVEVIFFDNAEADINNAILSFEGDYIVFTFTEYDLTPYSSGMPVFKFNKKDIKKYLNF</sequence>
<organism evidence="2 3">
    <name type="scientific">Fusobacterium mortiferum</name>
    <dbReference type="NCBI Taxonomy" id="850"/>
    <lineage>
        <taxon>Bacteria</taxon>
        <taxon>Fusobacteriati</taxon>
        <taxon>Fusobacteriota</taxon>
        <taxon>Fusobacteriia</taxon>
        <taxon>Fusobacteriales</taxon>
        <taxon>Fusobacteriaceae</taxon>
        <taxon>Fusobacterium</taxon>
    </lineage>
</organism>